<dbReference type="PIRSF" id="PIRSF005355">
    <property type="entry name" value="UBIAD1"/>
    <property type="match status" value="1"/>
</dbReference>
<evidence type="ECO:0000256" key="5">
    <source>
        <dbReference type="ARBA" id="ARBA00022692"/>
    </source>
</evidence>
<comment type="similarity">
    <text evidence="8">Belongs to the MenA family. Type 1 subfamily.</text>
</comment>
<reference evidence="10 11" key="1">
    <citation type="journal article" date="2019" name="Nat. Microbiol.">
        <title>Mediterranean grassland soil C-N compound turnover is dependent on rainfall and depth, and is mediated by genomically divergent microorganisms.</title>
        <authorList>
            <person name="Diamond S."/>
            <person name="Andeer P.F."/>
            <person name="Li Z."/>
            <person name="Crits-Christoph A."/>
            <person name="Burstein D."/>
            <person name="Anantharaman K."/>
            <person name="Lane K.R."/>
            <person name="Thomas B.C."/>
            <person name="Pan C."/>
            <person name="Northen T.R."/>
            <person name="Banfield J.F."/>
        </authorList>
    </citation>
    <scope>NUCLEOTIDE SEQUENCE [LARGE SCALE GENOMIC DNA]</scope>
    <source>
        <strain evidence="10">NP_2</strain>
    </source>
</reference>
<comment type="caution">
    <text evidence="10">The sequence shown here is derived from an EMBL/GenBank/DDBJ whole genome shotgun (WGS) entry which is preliminary data.</text>
</comment>
<keyword evidence="3 8" id="KW-1003">Cell membrane</keyword>
<dbReference type="Proteomes" id="UP000318661">
    <property type="component" value="Unassembled WGS sequence"/>
</dbReference>
<evidence type="ECO:0000256" key="7">
    <source>
        <dbReference type="ARBA" id="ARBA00023136"/>
    </source>
</evidence>
<feature type="transmembrane region" description="Helical" evidence="8">
    <location>
        <begin position="104"/>
        <end position="120"/>
    </location>
</feature>
<feature type="transmembrane region" description="Helical" evidence="8">
    <location>
        <begin position="30"/>
        <end position="48"/>
    </location>
</feature>
<keyword evidence="7 8" id="KW-0472">Membrane</keyword>
<dbReference type="InterPro" id="IPR026046">
    <property type="entry name" value="UBIAD1"/>
</dbReference>
<evidence type="ECO:0000256" key="1">
    <source>
        <dbReference type="ARBA" id="ARBA00004141"/>
    </source>
</evidence>
<dbReference type="EC" id="2.5.1.74" evidence="8 9"/>
<name>A0A537L021_9BACT</name>
<keyword evidence="6 8" id="KW-1133">Transmembrane helix</keyword>
<evidence type="ECO:0000313" key="10">
    <source>
        <dbReference type="EMBL" id="TMJ01331.1"/>
    </source>
</evidence>
<dbReference type="Pfam" id="PF01040">
    <property type="entry name" value="UbiA"/>
    <property type="match status" value="1"/>
</dbReference>
<comment type="catalytic activity">
    <reaction evidence="8">
        <text>an all-trans-polyprenyl diphosphate + 1,4-dihydroxy-2-naphthoate + H(+) = a 2-demethylmenaquinol + CO2 + diphosphate</text>
        <dbReference type="Rhea" id="RHEA:26478"/>
        <dbReference type="Rhea" id="RHEA-COMP:9563"/>
        <dbReference type="Rhea" id="RHEA-COMP:9564"/>
        <dbReference type="ChEBI" id="CHEBI:11173"/>
        <dbReference type="ChEBI" id="CHEBI:15378"/>
        <dbReference type="ChEBI" id="CHEBI:16526"/>
        <dbReference type="ChEBI" id="CHEBI:33019"/>
        <dbReference type="ChEBI" id="CHEBI:55437"/>
        <dbReference type="ChEBI" id="CHEBI:58914"/>
        <dbReference type="EC" id="2.5.1.74"/>
    </reaction>
</comment>
<feature type="transmembrane region" description="Helical" evidence="8">
    <location>
        <begin position="202"/>
        <end position="225"/>
    </location>
</feature>
<accession>A0A537L021</accession>
<dbReference type="GO" id="GO:0042371">
    <property type="term" value="P:vitamin K biosynthetic process"/>
    <property type="evidence" value="ECO:0007669"/>
    <property type="project" value="TreeGrafter"/>
</dbReference>
<dbReference type="GO" id="GO:0009234">
    <property type="term" value="P:menaquinone biosynthetic process"/>
    <property type="evidence" value="ECO:0007669"/>
    <property type="project" value="UniProtKB-UniRule"/>
</dbReference>
<dbReference type="Gene3D" id="1.10.357.140">
    <property type="entry name" value="UbiA prenyltransferase"/>
    <property type="match status" value="1"/>
</dbReference>
<dbReference type="UniPathway" id="UPA00079">
    <property type="reaction ID" value="UER00168"/>
</dbReference>
<dbReference type="HAMAP" id="MF_01937">
    <property type="entry name" value="MenA_1"/>
    <property type="match status" value="1"/>
</dbReference>
<keyword evidence="5 8" id="KW-0812">Transmembrane</keyword>
<protein>
    <recommendedName>
        <fullName evidence="8 9">1,4-dihydroxy-2-naphthoate octaprenyltransferase</fullName>
        <shortName evidence="8">DHNA-octaprenyltransferase</shortName>
        <ecNumber evidence="8 9">2.5.1.74</ecNumber>
    </recommendedName>
</protein>
<evidence type="ECO:0000256" key="9">
    <source>
        <dbReference type="NCBIfam" id="TIGR00751"/>
    </source>
</evidence>
<feature type="transmembrane region" description="Helical" evidence="8">
    <location>
        <begin position="80"/>
        <end position="98"/>
    </location>
</feature>
<evidence type="ECO:0000256" key="3">
    <source>
        <dbReference type="ARBA" id="ARBA00022475"/>
    </source>
</evidence>
<dbReference type="InterPro" id="IPR004657">
    <property type="entry name" value="MenA"/>
</dbReference>
<keyword evidence="2 8" id="KW-0474">Menaquinone biosynthesis</keyword>
<comment type="function">
    <text evidence="8">Conversion of 1,4-dihydroxy-2-naphthoate (DHNA) to demethylmenaquinone (DMK).</text>
</comment>
<dbReference type="InterPro" id="IPR044878">
    <property type="entry name" value="UbiA_sf"/>
</dbReference>
<proteinExistence type="inferred from homology"/>
<dbReference type="AlphaFoldDB" id="A0A537L021"/>
<organism evidence="10 11">
    <name type="scientific">Candidatus Segetimicrobium genomatis</name>
    <dbReference type="NCBI Taxonomy" id="2569760"/>
    <lineage>
        <taxon>Bacteria</taxon>
        <taxon>Bacillati</taxon>
        <taxon>Candidatus Sysuimicrobiota</taxon>
        <taxon>Candidatus Sysuimicrobiia</taxon>
        <taxon>Candidatus Sysuimicrobiales</taxon>
        <taxon>Candidatus Segetimicrobiaceae</taxon>
        <taxon>Candidatus Segetimicrobium</taxon>
    </lineage>
</organism>
<dbReference type="NCBIfam" id="TIGR00751">
    <property type="entry name" value="menA"/>
    <property type="match status" value="1"/>
</dbReference>
<evidence type="ECO:0000256" key="6">
    <source>
        <dbReference type="ARBA" id="ARBA00022989"/>
    </source>
</evidence>
<dbReference type="PANTHER" id="PTHR13929:SF0">
    <property type="entry name" value="UBIA PRENYLTRANSFERASE DOMAIN-CONTAINING PROTEIN 1"/>
    <property type="match status" value="1"/>
</dbReference>
<sequence length="289" mass="30289">MRPFSFTASMTPVLVGSAVAFAQRQFHPGLFAVAFMAAVAIHAGANLANDYYDHVRGADTPESIGPSGVIQHGLLRPRTVLRGAFACFAVAGILGLLLIASRGWPILLIGVLSVAAGYAYTGGPIPLGYVGLGDGVVFVFMGLVATAGAYYVQTATISKTVLWAAVPLAALVDAILVVNNLRDLDEDRARGKRTFATLIGRAATRAHFLILILAAYGSIAAGIWLRVIPPLSALVILTVPDGARVWRVVKVETDPRVLTSQGIRATAQLHRRVGLWLALAFVAAGLGAG</sequence>
<evidence type="ECO:0000256" key="8">
    <source>
        <dbReference type="HAMAP-Rule" id="MF_01937"/>
    </source>
</evidence>
<comment type="pathway">
    <text evidence="8">Quinol/quinone metabolism; menaquinone biosynthesis; menaquinol from 1,4-dihydroxy-2-naphthoate: step 1/2.</text>
</comment>
<dbReference type="GO" id="GO:0046428">
    <property type="term" value="F:1,4-dihydroxy-2-naphthoate polyprenyltransferase activity"/>
    <property type="evidence" value="ECO:0007669"/>
    <property type="project" value="UniProtKB-UniRule"/>
</dbReference>
<feature type="transmembrane region" description="Helical" evidence="8">
    <location>
        <begin position="127"/>
        <end position="150"/>
    </location>
</feature>
<keyword evidence="4 8" id="KW-0808">Transferase</keyword>
<gene>
    <name evidence="8 10" type="primary">menA</name>
    <name evidence="10" type="ORF">E6G99_12695</name>
</gene>
<dbReference type="InterPro" id="IPR000537">
    <property type="entry name" value="UbiA_prenyltransferase"/>
</dbReference>
<dbReference type="GO" id="GO:0005886">
    <property type="term" value="C:plasma membrane"/>
    <property type="evidence" value="ECO:0007669"/>
    <property type="project" value="UniProtKB-SubCell"/>
</dbReference>
<comment type="subcellular location">
    <subcellularLocation>
        <location evidence="8">Cell membrane</location>
        <topology evidence="8">Multi-pass membrane protein</topology>
    </subcellularLocation>
    <subcellularLocation>
        <location evidence="1">Membrane</location>
        <topology evidence="1">Multi-pass membrane protein</topology>
    </subcellularLocation>
</comment>
<evidence type="ECO:0000256" key="2">
    <source>
        <dbReference type="ARBA" id="ARBA00022428"/>
    </source>
</evidence>
<feature type="transmembrane region" description="Helical" evidence="8">
    <location>
        <begin position="162"/>
        <end position="181"/>
    </location>
</feature>
<evidence type="ECO:0000313" key="11">
    <source>
        <dbReference type="Proteomes" id="UP000318661"/>
    </source>
</evidence>
<evidence type="ECO:0000256" key="4">
    <source>
        <dbReference type="ARBA" id="ARBA00022679"/>
    </source>
</evidence>
<dbReference type="PANTHER" id="PTHR13929">
    <property type="entry name" value="1,4-DIHYDROXY-2-NAPHTHOATE OCTAPRENYLTRANSFERASE"/>
    <property type="match status" value="1"/>
</dbReference>
<dbReference type="CDD" id="cd13962">
    <property type="entry name" value="PT_UbiA_UBIAD1"/>
    <property type="match status" value="1"/>
</dbReference>
<dbReference type="EMBL" id="VBAJ01000323">
    <property type="protein sequence ID" value="TMJ01331.1"/>
    <property type="molecule type" value="Genomic_DNA"/>
</dbReference>